<proteinExistence type="inferred from homology"/>
<feature type="binding site" evidence="2">
    <location>
        <position position="373"/>
    </location>
    <ligand>
        <name>Mn(2+)</name>
        <dbReference type="ChEBI" id="CHEBI:29035"/>
        <label>1</label>
    </ligand>
</feature>
<dbReference type="EC" id="3.1.4.-" evidence="1"/>
<dbReference type="SUPFAM" id="SSF64182">
    <property type="entry name" value="DHH phosphoesterases"/>
    <property type="match status" value="1"/>
</dbReference>
<name>I5AVT7_EUBC6</name>
<feature type="binding site" evidence="2">
    <location>
        <position position="379"/>
    </location>
    <ligand>
        <name>Mn(2+)</name>
        <dbReference type="ChEBI" id="CHEBI:29035"/>
        <label>2</label>
    </ligand>
</feature>
<dbReference type="GO" id="GO:0005886">
    <property type="term" value="C:plasma membrane"/>
    <property type="evidence" value="ECO:0007669"/>
    <property type="project" value="UniProtKB-SubCell"/>
</dbReference>
<evidence type="ECO:0000256" key="2">
    <source>
        <dbReference type="PIRSR" id="PIRSR026583-50"/>
    </source>
</evidence>
<dbReference type="Pfam" id="PF01368">
    <property type="entry name" value="DHH"/>
    <property type="match status" value="1"/>
</dbReference>
<keyword evidence="3" id="KW-1133">Transmembrane helix</keyword>
<dbReference type="Pfam" id="PF02272">
    <property type="entry name" value="DHHA1"/>
    <property type="match status" value="1"/>
</dbReference>
<accession>I5AVT7</accession>
<reference evidence="6 7" key="2">
    <citation type="submission" date="2012-02" db="EMBL/GenBank/DDBJ databases">
        <title>Improved High-Quality Draft sequence of Eubacterium cellulosolvens 6.</title>
        <authorList>
            <consortium name="US DOE Joint Genome Institute"/>
            <person name="Lucas S."/>
            <person name="Han J."/>
            <person name="Lapidus A."/>
            <person name="Cheng J.-F."/>
            <person name="Goodwin L."/>
            <person name="Pitluck S."/>
            <person name="Peters L."/>
            <person name="Mikhailova N."/>
            <person name="Gu W."/>
            <person name="Detter J.C."/>
            <person name="Han C."/>
            <person name="Tapia R."/>
            <person name="Land M."/>
            <person name="Hauser L."/>
            <person name="Kyrpides N."/>
            <person name="Ivanova N."/>
            <person name="Pagani I."/>
            <person name="Johnson E."/>
            <person name="Mukhopadhyay B."/>
            <person name="Anderson I."/>
            <person name="Woyke T."/>
        </authorList>
    </citation>
    <scope>NUCLEOTIDE SEQUENCE [LARGE SCALE GENOMIC DNA]</scope>
    <source>
        <strain evidence="6 7">6</strain>
    </source>
</reference>
<dbReference type="EMBL" id="CM001487">
    <property type="protein sequence ID" value="EIM57910.1"/>
    <property type="molecule type" value="Genomic_DNA"/>
</dbReference>
<dbReference type="Gene3D" id="3.90.1640.10">
    <property type="entry name" value="inorganic pyrophosphatase (n-terminal core)"/>
    <property type="match status" value="1"/>
</dbReference>
<keyword evidence="2" id="KW-0464">Manganese</keyword>
<evidence type="ECO:0000256" key="3">
    <source>
        <dbReference type="SAM" id="Phobius"/>
    </source>
</evidence>
<evidence type="ECO:0000259" key="5">
    <source>
        <dbReference type="Pfam" id="PF02272"/>
    </source>
</evidence>
<comment type="catalytic activity">
    <reaction evidence="1">
        <text>3',3'-c-di-AMP + H2O = 5'-O-phosphonoadenylyl-(3'-&gt;5')-adenosine + H(+)</text>
        <dbReference type="Rhea" id="RHEA:54420"/>
        <dbReference type="ChEBI" id="CHEBI:15377"/>
        <dbReference type="ChEBI" id="CHEBI:15378"/>
        <dbReference type="ChEBI" id="CHEBI:71500"/>
        <dbReference type="ChEBI" id="CHEBI:138171"/>
    </reaction>
</comment>
<keyword evidence="3" id="KW-0812">Transmembrane</keyword>
<feature type="binding site" evidence="2">
    <location>
        <position position="377"/>
    </location>
    <ligand>
        <name>Mn(2+)</name>
        <dbReference type="ChEBI" id="CHEBI:29035"/>
        <label>1</label>
    </ligand>
</feature>
<dbReference type="HOGENOM" id="CLU_018278_0_0_9"/>
<protein>
    <recommendedName>
        <fullName evidence="1">Cyclic-di-AMP phosphodiesterase</fullName>
        <ecNumber evidence="1">3.1.4.-</ecNumber>
    </recommendedName>
</protein>
<dbReference type="PIRSF" id="PIRSF026583">
    <property type="entry name" value="YybT"/>
    <property type="match status" value="1"/>
</dbReference>
<dbReference type="FunFam" id="3.90.1640.10:FF:000002">
    <property type="entry name" value="Cyclic-di-AMP phosphodiesterase"/>
    <property type="match status" value="1"/>
</dbReference>
<dbReference type="InterPro" id="IPR001667">
    <property type="entry name" value="DDH_dom"/>
</dbReference>
<keyword evidence="7" id="KW-1185">Reference proteome</keyword>
<dbReference type="Pfam" id="PF24898">
    <property type="entry name" value="GGDEF_GdpP"/>
    <property type="match status" value="1"/>
</dbReference>
<dbReference type="Proteomes" id="UP000005753">
    <property type="component" value="Chromosome"/>
</dbReference>
<dbReference type="PANTHER" id="PTHR47618">
    <property type="entry name" value="BIFUNCTIONAL OLIGORIBONUCLEASE AND PAP PHOSPHATASE NRNA"/>
    <property type="match status" value="1"/>
</dbReference>
<dbReference type="InterPro" id="IPR038763">
    <property type="entry name" value="DHH_sf"/>
</dbReference>
<gene>
    <name evidence="6" type="ORF">EubceDRAFT1_2150</name>
</gene>
<dbReference type="PANTHER" id="PTHR47618:SF2">
    <property type="entry name" value="CYCLIC-DI-AMP PHOSPHODIESTERASE GDPP"/>
    <property type="match status" value="1"/>
</dbReference>
<dbReference type="eggNOG" id="COG3887">
    <property type="taxonomic scope" value="Bacteria"/>
</dbReference>
<feature type="binding site" evidence="2">
    <location>
        <position position="447"/>
    </location>
    <ligand>
        <name>Mn(2+)</name>
        <dbReference type="ChEBI" id="CHEBI:29035"/>
        <label>2</label>
    </ligand>
</feature>
<feature type="binding site" evidence="2">
    <location>
        <position position="526"/>
    </location>
    <ligand>
        <name>Mn(2+)</name>
        <dbReference type="ChEBI" id="CHEBI:29035"/>
        <label>2</label>
    </ligand>
</feature>
<keyword evidence="2" id="KW-0479">Metal-binding</keyword>
<dbReference type="AlphaFoldDB" id="I5AVT7"/>
<dbReference type="InterPro" id="IPR051319">
    <property type="entry name" value="Oligoribo/pAp-PDE_c-di-AMP_PDE"/>
</dbReference>
<feature type="domain" description="DDH" evidence="4">
    <location>
        <begin position="367"/>
        <end position="523"/>
    </location>
</feature>
<feature type="binding site" evidence="2">
    <location>
        <position position="471"/>
    </location>
    <ligand>
        <name>Mn(2+)</name>
        <dbReference type="ChEBI" id="CHEBI:29035"/>
        <label>2</label>
    </ligand>
</feature>
<feature type="domain" description="DHHA1" evidence="5">
    <location>
        <begin position="601"/>
        <end position="676"/>
    </location>
</feature>
<dbReference type="InterPro" id="IPR003156">
    <property type="entry name" value="DHHA1_dom"/>
</dbReference>
<dbReference type="GO" id="GO:0003676">
    <property type="term" value="F:nucleic acid binding"/>
    <property type="evidence" value="ECO:0007669"/>
    <property type="project" value="UniProtKB-UniRule"/>
</dbReference>
<dbReference type="OrthoDB" id="9759476at2"/>
<dbReference type="GO" id="GO:0106409">
    <property type="term" value="F:cyclic-di-AMP phosphodiesterase activity"/>
    <property type="evidence" value="ECO:0007669"/>
    <property type="project" value="RHEA"/>
</dbReference>
<evidence type="ECO:0000313" key="6">
    <source>
        <dbReference type="EMBL" id="EIM57910.1"/>
    </source>
</evidence>
<feature type="transmembrane region" description="Helical" evidence="3">
    <location>
        <begin position="40"/>
        <end position="58"/>
    </location>
</feature>
<comment type="function">
    <text evidence="1">Has phosphodiesterase (PDE) activity against cyclic-di-AMP (c-di-AMP).</text>
</comment>
<dbReference type="InterPro" id="IPR014528">
    <property type="entry name" value="GdpP/PdeA"/>
</dbReference>
<keyword evidence="1" id="KW-1003">Cell membrane</keyword>
<comment type="similarity">
    <text evidence="1">Belongs to the GdpP/PdeA phosphodiesterase family.</text>
</comment>
<evidence type="ECO:0000256" key="1">
    <source>
        <dbReference type="PIRNR" id="PIRNR026583"/>
    </source>
</evidence>
<dbReference type="Gene3D" id="3.10.310.30">
    <property type="match status" value="1"/>
</dbReference>
<dbReference type="Gene3D" id="3.30.450.20">
    <property type="entry name" value="PAS domain"/>
    <property type="match status" value="1"/>
</dbReference>
<dbReference type="STRING" id="633697.EubceDRAFT1_2150"/>
<feature type="binding site" evidence="2">
    <location>
        <position position="447"/>
    </location>
    <ligand>
        <name>Mn(2+)</name>
        <dbReference type="ChEBI" id="CHEBI:29035"/>
        <label>1</label>
    </ligand>
</feature>
<keyword evidence="1 3" id="KW-0472">Membrane</keyword>
<sequence length="684" mass="77195">MSRVKTAGALNKYLHLPLVLTAVFILINAGVYLLNTRAGILVSGGLVIYIILILVIYGRQRENMLNDLVTFATQYGQVQRKLMMDLALPYAITDDRGKLLWFNDAFAELTGKDRKSFRKSIASIFNGMSPDKFPARDQEIEYETVYNRRDYRIQIKSVVLDDLIDNSQILERDDQEESSMLYAFLLFDETELNNYIQKYEDETMVCGMIYMDNYDEAMESVDEVRRSLLTALVDRKINKYFQDLDGIVKKFDKDKYLIAMRTRTLNELKGLRFNILDDVKTVNIGNDMAVTLSIGIGANNGSYNRNFECARMAIDLALGRGGDQVVLRDGDSITYFGGKSQAVEKSTRVKARVKAHALQEFIEASEKVVIMGHKMMDIDAFGSAIGIYRASRTLNKRAYIVVDSPTITTKPFIDEFENNPDYDSKMLLDVHEAKEMVDDKTLLVVVDTNKPDYTECEELLHRTGTIVVLDHHRQGNNYIRNAVLSYIEPYASSACEMVAEILQYFAEGVKLKSIEADALYAGIMIDTDNFMSKTGVRTFEACAYLRRGGADVTRVRKMFRENVDDYRAKGETLSNAEMYRDHFIISVCPSGNLESPTIVGSQAANQLLNIKGVKASFVLTEYKNVIYISARAIDEVNVQIIMERMGGGGHLNMAGAQLPKVSVEEAVRRLKRVLDATIEGGDLE</sequence>
<comment type="cofactor">
    <cofactor evidence="2">
        <name>Mn(2+)</name>
        <dbReference type="ChEBI" id="CHEBI:29035"/>
    </cofactor>
    <text evidence="2">For phosphodiesterase activity, probably binds 2 Mn(2+) per subunit.</text>
</comment>
<reference evidence="6 7" key="1">
    <citation type="submission" date="2010-08" db="EMBL/GenBank/DDBJ databases">
        <authorList>
            <consortium name="US DOE Joint Genome Institute (JGI-PGF)"/>
            <person name="Lucas S."/>
            <person name="Copeland A."/>
            <person name="Lapidus A."/>
            <person name="Cheng J.-F."/>
            <person name="Bruce D."/>
            <person name="Goodwin L."/>
            <person name="Pitluck S."/>
            <person name="Land M.L."/>
            <person name="Hauser L."/>
            <person name="Chang Y.-J."/>
            <person name="Anderson I.J."/>
            <person name="Johnson E."/>
            <person name="Mulhopadhyay B."/>
            <person name="Kyrpides N."/>
            <person name="Woyke T.J."/>
        </authorList>
    </citation>
    <scope>NUCLEOTIDE SEQUENCE [LARGE SCALE GENOMIC DNA]</scope>
    <source>
        <strain evidence="6 7">6</strain>
    </source>
</reference>
<keyword evidence="1" id="KW-0378">Hydrolase</keyword>
<evidence type="ECO:0000259" key="4">
    <source>
        <dbReference type="Pfam" id="PF01368"/>
    </source>
</evidence>
<dbReference type="GO" id="GO:0016787">
    <property type="term" value="F:hydrolase activity"/>
    <property type="evidence" value="ECO:0007669"/>
    <property type="project" value="UniProtKB-UniRule"/>
</dbReference>
<comment type="subcellular location">
    <subcellularLocation>
        <location evidence="1">Cell membrane</location>
    </subcellularLocation>
</comment>
<evidence type="ECO:0000313" key="7">
    <source>
        <dbReference type="Proteomes" id="UP000005753"/>
    </source>
</evidence>
<dbReference type="GO" id="GO:0046872">
    <property type="term" value="F:metal ion binding"/>
    <property type="evidence" value="ECO:0007669"/>
    <property type="project" value="UniProtKB-KW"/>
</dbReference>
<organism evidence="6 7">
    <name type="scientific">Eubacterium cellulosolvens (strain ATCC 43171 / JCM 9499 / 6)</name>
    <name type="common">Cillobacterium cellulosolvens</name>
    <dbReference type="NCBI Taxonomy" id="633697"/>
    <lineage>
        <taxon>Bacteria</taxon>
        <taxon>Bacillati</taxon>
        <taxon>Bacillota</taxon>
        <taxon>Clostridia</taxon>
        <taxon>Eubacteriales</taxon>
        <taxon>Eubacteriaceae</taxon>
        <taxon>Eubacterium</taxon>
    </lineage>
</organism>
<feature type="transmembrane region" description="Helical" evidence="3">
    <location>
        <begin position="12"/>
        <end position="34"/>
    </location>
</feature>